<proteinExistence type="predicted"/>
<dbReference type="Proteomes" id="UP001233999">
    <property type="component" value="Unassembled WGS sequence"/>
</dbReference>
<feature type="non-terminal residue" evidence="2">
    <location>
        <position position="51"/>
    </location>
</feature>
<comment type="caution">
    <text evidence="2">The sequence shown here is derived from an EMBL/GenBank/DDBJ whole genome shotgun (WGS) entry which is preliminary data.</text>
</comment>
<reference evidence="2" key="1">
    <citation type="journal article" date="2023" name="IScience">
        <title>Live-bearing cockroach genome reveals convergent evolutionary mechanisms linked to viviparity in insects and beyond.</title>
        <authorList>
            <person name="Fouks B."/>
            <person name="Harrison M.C."/>
            <person name="Mikhailova A.A."/>
            <person name="Marchal E."/>
            <person name="English S."/>
            <person name="Carruthers M."/>
            <person name="Jennings E.C."/>
            <person name="Chiamaka E.L."/>
            <person name="Frigard R.A."/>
            <person name="Pippel M."/>
            <person name="Attardo G.M."/>
            <person name="Benoit J.B."/>
            <person name="Bornberg-Bauer E."/>
            <person name="Tobe S.S."/>
        </authorList>
    </citation>
    <scope>NUCLEOTIDE SEQUENCE</scope>
    <source>
        <strain evidence="2">Stay&amp;Tobe</strain>
    </source>
</reference>
<gene>
    <name evidence="2" type="ORF">L9F63_014967</name>
</gene>
<keyword evidence="1" id="KW-0812">Transmembrane</keyword>
<feature type="transmembrane region" description="Helical" evidence="1">
    <location>
        <begin position="20"/>
        <end position="39"/>
    </location>
</feature>
<keyword evidence="1" id="KW-0472">Membrane</keyword>
<dbReference type="EMBL" id="JASPKZ010003435">
    <property type="protein sequence ID" value="KAJ9593482.1"/>
    <property type="molecule type" value="Genomic_DNA"/>
</dbReference>
<sequence>LYNRRNLNSSVGSSKKTFNFSTSIMVSNPTFITVLVFIAQCAKIFRKEINQ</sequence>
<dbReference type="AlphaFoldDB" id="A0AAD8A6R2"/>
<evidence type="ECO:0000313" key="3">
    <source>
        <dbReference type="Proteomes" id="UP001233999"/>
    </source>
</evidence>
<reference evidence="2" key="2">
    <citation type="submission" date="2023-05" db="EMBL/GenBank/DDBJ databases">
        <authorList>
            <person name="Fouks B."/>
        </authorList>
    </citation>
    <scope>NUCLEOTIDE SEQUENCE</scope>
    <source>
        <strain evidence="2">Stay&amp;Tobe</strain>
        <tissue evidence="2">Testes</tissue>
    </source>
</reference>
<protein>
    <submittedName>
        <fullName evidence="2">Uncharacterized protein</fullName>
    </submittedName>
</protein>
<keyword evidence="1" id="KW-1133">Transmembrane helix</keyword>
<feature type="non-terminal residue" evidence="2">
    <location>
        <position position="1"/>
    </location>
</feature>
<accession>A0AAD8A6R2</accession>
<keyword evidence="3" id="KW-1185">Reference proteome</keyword>
<evidence type="ECO:0000256" key="1">
    <source>
        <dbReference type="SAM" id="Phobius"/>
    </source>
</evidence>
<organism evidence="2 3">
    <name type="scientific">Diploptera punctata</name>
    <name type="common">Pacific beetle cockroach</name>
    <dbReference type="NCBI Taxonomy" id="6984"/>
    <lineage>
        <taxon>Eukaryota</taxon>
        <taxon>Metazoa</taxon>
        <taxon>Ecdysozoa</taxon>
        <taxon>Arthropoda</taxon>
        <taxon>Hexapoda</taxon>
        <taxon>Insecta</taxon>
        <taxon>Pterygota</taxon>
        <taxon>Neoptera</taxon>
        <taxon>Polyneoptera</taxon>
        <taxon>Dictyoptera</taxon>
        <taxon>Blattodea</taxon>
        <taxon>Blaberoidea</taxon>
        <taxon>Blaberidae</taxon>
        <taxon>Diplopterinae</taxon>
        <taxon>Diploptera</taxon>
    </lineage>
</organism>
<evidence type="ECO:0000313" key="2">
    <source>
        <dbReference type="EMBL" id="KAJ9593482.1"/>
    </source>
</evidence>
<name>A0AAD8A6R2_DIPPU</name>